<dbReference type="PROSITE" id="PS50994">
    <property type="entry name" value="INTEGRASE"/>
    <property type="match status" value="1"/>
</dbReference>
<dbReference type="KEGG" id="dca:Desca_0736"/>
<dbReference type="EMBL" id="CP002736">
    <property type="protein sequence ID" value="AEF93621.1"/>
    <property type="molecule type" value="Genomic_DNA"/>
</dbReference>
<dbReference type="GO" id="GO:0006310">
    <property type="term" value="P:DNA recombination"/>
    <property type="evidence" value="ECO:0007669"/>
    <property type="project" value="UniProtKB-KW"/>
</dbReference>
<dbReference type="GO" id="GO:0032196">
    <property type="term" value="P:transposition"/>
    <property type="evidence" value="ECO:0007669"/>
    <property type="project" value="UniProtKB-KW"/>
</dbReference>
<proteinExistence type="inferred from homology"/>
<protein>
    <submittedName>
        <fullName evidence="7">Integrase catalytic region</fullName>
    </submittedName>
</protein>
<evidence type="ECO:0000256" key="2">
    <source>
        <dbReference type="ARBA" id="ARBA00022578"/>
    </source>
</evidence>
<dbReference type="STRING" id="868595.Desca_0736"/>
<dbReference type="NCBIfam" id="NF033546">
    <property type="entry name" value="transpos_IS21"/>
    <property type="match status" value="1"/>
</dbReference>
<organism evidence="7 9">
    <name type="scientific">Desulfotomaculum nigrificans (strain DSM 14880 / VKM B-2319 / CO-1-SRB)</name>
    <name type="common">Desulfotomaculum carboxydivorans</name>
    <dbReference type="NCBI Taxonomy" id="868595"/>
    <lineage>
        <taxon>Bacteria</taxon>
        <taxon>Bacillati</taxon>
        <taxon>Bacillota</taxon>
        <taxon>Clostridia</taxon>
        <taxon>Eubacteriales</taxon>
        <taxon>Desulfotomaculaceae</taxon>
        <taxon>Desulfotomaculum</taxon>
    </lineage>
</organism>
<comment type="similarity">
    <text evidence="1">Belongs to the transposase IS21/IS408/IS1162 family.</text>
</comment>
<dbReference type="SUPFAM" id="SSF53098">
    <property type="entry name" value="Ribonuclease H-like"/>
    <property type="match status" value="1"/>
</dbReference>
<dbReference type="HOGENOM" id="CLU_020626_2_1_9"/>
<evidence type="ECO:0000259" key="6">
    <source>
        <dbReference type="PROSITE" id="PS50994"/>
    </source>
</evidence>
<feature type="domain" description="HTH IS21-type" evidence="5">
    <location>
        <begin position="6"/>
        <end position="69"/>
    </location>
</feature>
<evidence type="ECO:0000313" key="8">
    <source>
        <dbReference type="EMBL" id="AEF94757.1"/>
    </source>
</evidence>
<evidence type="ECO:0000259" key="5">
    <source>
        <dbReference type="PROSITE" id="PS50531"/>
    </source>
</evidence>
<evidence type="ECO:0000313" key="7">
    <source>
        <dbReference type="EMBL" id="AEF93621.1"/>
    </source>
</evidence>
<keyword evidence="2" id="KW-0815">Transposition</keyword>
<name>F6B8X0_DESCC</name>
<gene>
    <name evidence="7" type="ordered locus">Desca_0736</name>
    <name evidence="8" type="ordered locus">Desca_1915</name>
</gene>
<dbReference type="GO" id="GO:0015074">
    <property type="term" value="P:DNA integration"/>
    <property type="evidence" value="ECO:0007669"/>
    <property type="project" value="InterPro"/>
</dbReference>
<dbReference type="EMBL" id="CP002736">
    <property type="protein sequence ID" value="AEF94757.1"/>
    <property type="molecule type" value="Genomic_DNA"/>
</dbReference>
<accession>F6B8X0</accession>
<dbReference type="AlphaFoldDB" id="F6B8X0"/>
<evidence type="ECO:0000256" key="3">
    <source>
        <dbReference type="ARBA" id="ARBA00023125"/>
    </source>
</evidence>
<sequence>MLTVPQQEYIRLMREIEGCKIAEIARRTGVSWITAKKYADRDNWSQKTGKKHHKRPIIDPFKEIIDTWLTEDQCIPAKQRHTAAAIHRRLVREFNFKGSDRTIRDYVSKRRKELKLEEAQAYQRLEHPGGEAQVDFCTIQVSKNAKLMEYKLLVASFPYSNASFVYPVPKENQECFLEGLKRLFDQMGGVPKRIWFDNLAAAVVHIEKDGQRKCTDAFLRFVAHYRFEPVFCNPASGNEKGHVENKVGYSRRNWCVPVPIFTDHETLASELVSCALADRKRKHYAKGVTIEELWQEESAKLLVLPEEPFQVFRLEQAKVNNYGEVRFDGVSFPLFEVHPEEKVILKIYWDHIEVLNQNYKLIGSFPRPYTHKTADVPWDKVIHNLKRKPRSAPYSQFVRMMPSIVQEFILLDDLEIRRNRLYWLSNWLKQYSLDEVAMVLKQEDWNQAMFSDVVTHRLYALRHPIVATDEISIPGTPTYTPDLTIYDRLHKGGRSE</sequence>
<dbReference type="InterPro" id="IPR017894">
    <property type="entry name" value="HTH_IS21_transposase_type"/>
</dbReference>
<reference evidence="7" key="1">
    <citation type="submission" date="2011-05" db="EMBL/GenBank/DDBJ databases">
        <title>Complete sequence of Desulfotomaculum carboxydivorans CO-1-SRB.</title>
        <authorList>
            <consortium name="US DOE Joint Genome Institute"/>
            <person name="Lucas S."/>
            <person name="Han J."/>
            <person name="Lapidus A."/>
            <person name="Cheng J.-F."/>
            <person name="Goodwin L."/>
            <person name="Pitluck S."/>
            <person name="Peters L."/>
            <person name="Mikhailova N."/>
            <person name="Lu M."/>
            <person name="Han C."/>
            <person name="Tapia R."/>
            <person name="Land M."/>
            <person name="Hauser L."/>
            <person name="Kyrpides N."/>
            <person name="Ivanova N."/>
            <person name="Pagani I."/>
            <person name="Stams A."/>
            <person name="Plugge C."/>
            <person name="Muyzer G."/>
            <person name="Kuever J."/>
            <person name="Parshina S."/>
            <person name="Ivanova A."/>
            <person name="Nazina T."/>
            <person name="Woyke T."/>
        </authorList>
    </citation>
    <scope>NUCLEOTIDE SEQUENCE [LARGE SCALE GENOMIC DNA]</scope>
    <source>
        <strain evidence="7">CO-1-SRB</strain>
    </source>
</reference>
<dbReference type="InterPro" id="IPR001584">
    <property type="entry name" value="Integrase_cat-core"/>
</dbReference>
<dbReference type="GO" id="GO:0003677">
    <property type="term" value="F:DNA binding"/>
    <property type="evidence" value="ECO:0007669"/>
    <property type="project" value="UniProtKB-KW"/>
</dbReference>
<evidence type="ECO:0000256" key="4">
    <source>
        <dbReference type="ARBA" id="ARBA00023172"/>
    </source>
</evidence>
<dbReference type="PANTHER" id="PTHR35004:SF7">
    <property type="entry name" value="INTEGRASE PROTEIN"/>
    <property type="match status" value="1"/>
</dbReference>
<feature type="domain" description="Integrase catalytic" evidence="6">
    <location>
        <begin position="124"/>
        <end position="298"/>
    </location>
</feature>
<dbReference type="PROSITE" id="PS50531">
    <property type="entry name" value="HTH_IS21"/>
    <property type="match status" value="1"/>
</dbReference>
<dbReference type="Proteomes" id="UP000009226">
    <property type="component" value="Chromosome"/>
</dbReference>
<dbReference type="eggNOG" id="COG4584">
    <property type="taxonomic scope" value="Bacteria"/>
</dbReference>
<dbReference type="PANTHER" id="PTHR35004">
    <property type="entry name" value="TRANSPOSASE RV3428C-RELATED"/>
    <property type="match status" value="1"/>
</dbReference>
<keyword evidence="3" id="KW-0238">DNA-binding</keyword>
<dbReference type="InterPro" id="IPR012337">
    <property type="entry name" value="RNaseH-like_sf"/>
</dbReference>
<dbReference type="KEGG" id="dca:Desca_1915"/>
<keyword evidence="4" id="KW-0233">DNA recombination</keyword>
<dbReference type="Gene3D" id="3.30.420.10">
    <property type="entry name" value="Ribonuclease H-like superfamily/Ribonuclease H"/>
    <property type="match status" value="1"/>
</dbReference>
<evidence type="ECO:0000256" key="1">
    <source>
        <dbReference type="ARBA" id="ARBA00009277"/>
    </source>
</evidence>
<evidence type="ECO:0000313" key="9">
    <source>
        <dbReference type="Proteomes" id="UP000009226"/>
    </source>
</evidence>
<keyword evidence="9" id="KW-1185">Reference proteome</keyword>
<dbReference type="InterPro" id="IPR036397">
    <property type="entry name" value="RNaseH_sf"/>
</dbReference>